<evidence type="ECO:0000256" key="5">
    <source>
        <dbReference type="ARBA" id="ARBA00023040"/>
    </source>
</evidence>
<proteinExistence type="inferred from homology"/>
<keyword evidence="15" id="KW-1185">Reference proteome</keyword>
<dbReference type="InterPro" id="IPR017452">
    <property type="entry name" value="GPCR_Rhodpsn_7TM"/>
</dbReference>
<sequence>MNEENQLENQNRTSPAADTETHLSQHLGQVAASPPGESDLKDYNYLALVLGVPLILVIILGNVLVCLSVLTERSLKTATNYFIISLAVADLLLAVLVLPLYVYSEFLGGVWTLSTSICDALMTMDVMLCTASILNLCAISVDRYIAVVVPLKYNRNQFSVRQLALITATWVLSLGVASPVIFGLNQVPGRDPSMCKLENEQFVVYSSVCSFFVPCPVMLFLYYWMFRGLRRWSGRSRSQAGRVGRPALSLRLGSALQRAKATTTGSREKVVYVAPSGLSPTSLSTVSMTTPTATPVTEENQHEAVAPESDPMTTQMDSVSDGEPTERREGGSRRENGLKSNAAKRGRRNSKSSRVSGRERKAMKVLPVVVGVFLACWTPFFVVHVTKVSCGSCDIGPTLISVVTWLGYVNSAVNPIIYTAFNAEFRNVFHKLLCCRT</sequence>
<evidence type="ECO:0000256" key="2">
    <source>
        <dbReference type="ARBA" id="ARBA00022475"/>
    </source>
</evidence>
<feature type="transmembrane region" description="Helical" evidence="12">
    <location>
        <begin position="365"/>
        <end position="385"/>
    </location>
</feature>
<protein>
    <recommendedName>
        <fullName evidence="13">G-protein coupled receptors family 1 profile domain-containing protein</fullName>
    </recommendedName>
</protein>
<dbReference type="FunFam" id="1.20.1070.10:FF:000066">
    <property type="entry name" value="Dopamine receptor D3"/>
    <property type="match status" value="1"/>
</dbReference>
<dbReference type="Proteomes" id="UP001501940">
    <property type="component" value="Chromosome 21"/>
</dbReference>
<evidence type="ECO:0000256" key="7">
    <source>
        <dbReference type="ARBA" id="ARBA00023157"/>
    </source>
</evidence>
<accession>A0A3Q1B3R4</accession>
<dbReference type="CDD" id="cd15308">
    <property type="entry name" value="7tmA_D4_dopamine_R"/>
    <property type="match status" value="1"/>
</dbReference>
<reference evidence="14" key="2">
    <citation type="submission" date="2025-08" db="UniProtKB">
        <authorList>
            <consortium name="Ensembl"/>
        </authorList>
    </citation>
    <scope>IDENTIFICATION</scope>
</reference>
<dbReference type="GO" id="GO:0043266">
    <property type="term" value="P:regulation of potassium ion transport"/>
    <property type="evidence" value="ECO:0007669"/>
    <property type="project" value="TreeGrafter"/>
</dbReference>
<name>A0A3Q1B3R4_AMPOC</name>
<organism evidence="14 15">
    <name type="scientific">Amphiprion ocellaris</name>
    <name type="common">Clown anemonefish</name>
    <dbReference type="NCBI Taxonomy" id="80972"/>
    <lineage>
        <taxon>Eukaryota</taxon>
        <taxon>Metazoa</taxon>
        <taxon>Chordata</taxon>
        <taxon>Craniata</taxon>
        <taxon>Vertebrata</taxon>
        <taxon>Euteleostomi</taxon>
        <taxon>Actinopterygii</taxon>
        <taxon>Neopterygii</taxon>
        <taxon>Teleostei</taxon>
        <taxon>Neoteleostei</taxon>
        <taxon>Acanthomorphata</taxon>
        <taxon>Ovalentaria</taxon>
        <taxon>Pomacentridae</taxon>
        <taxon>Amphiprion</taxon>
    </lineage>
</organism>
<feature type="compositionally biased region" description="Basic residues" evidence="11">
    <location>
        <begin position="342"/>
        <end position="351"/>
    </location>
</feature>
<comment type="subcellular location">
    <subcellularLocation>
        <location evidence="1">Cell membrane</location>
        <topology evidence="1">Multi-pass membrane protein</topology>
    </subcellularLocation>
</comment>
<keyword evidence="2" id="KW-1003">Cell membrane</keyword>
<comment type="similarity">
    <text evidence="10">Belongs to the G-protein coupled receptor 1 family.</text>
</comment>
<evidence type="ECO:0000256" key="4">
    <source>
        <dbReference type="ARBA" id="ARBA00022989"/>
    </source>
</evidence>
<evidence type="ECO:0000256" key="11">
    <source>
        <dbReference type="SAM" id="MobiDB-lite"/>
    </source>
</evidence>
<dbReference type="PROSITE" id="PS50262">
    <property type="entry name" value="G_PROTEIN_RECEP_F1_2"/>
    <property type="match status" value="1"/>
</dbReference>
<dbReference type="PRINTS" id="PR00237">
    <property type="entry name" value="GPCRRHODOPSN"/>
</dbReference>
<feature type="region of interest" description="Disordered" evidence="11">
    <location>
        <begin position="282"/>
        <end position="358"/>
    </location>
</feature>
<dbReference type="OrthoDB" id="10010417at2759"/>
<feature type="transmembrane region" description="Helical" evidence="12">
    <location>
        <begin position="202"/>
        <end position="225"/>
    </location>
</feature>
<dbReference type="GeneTree" id="ENSGT00940000160974"/>
<evidence type="ECO:0000313" key="14">
    <source>
        <dbReference type="Ensembl" id="ENSAOCP00000004696.2"/>
    </source>
</evidence>
<keyword evidence="3 10" id="KW-0812">Transmembrane</keyword>
<dbReference type="GO" id="GO:0001591">
    <property type="term" value="F:dopamine neurotransmitter receptor activity, coupled via Gi/Go"/>
    <property type="evidence" value="ECO:0007669"/>
    <property type="project" value="TreeGrafter"/>
</dbReference>
<dbReference type="GO" id="GO:0051967">
    <property type="term" value="P:negative regulation of synaptic transmission, glutamatergic"/>
    <property type="evidence" value="ECO:0007669"/>
    <property type="project" value="TreeGrafter"/>
</dbReference>
<dbReference type="PRINTS" id="PR00242">
    <property type="entry name" value="DOPAMINER"/>
</dbReference>
<keyword evidence="6 12" id="KW-0472">Membrane</keyword>
<dbReference type="PRINTS" id="PR00569">
    <property type="entry name" value="DOPAMINED4R"/>
</dbReference>
<evidence type="ECO:0000313" key="15">
    <source>
        <dbReference type="Proteomes" id="UP001501940"/>
    </source>
</evidence>
<feature type="compositionally biased region" description="Polar residues" evidence="11">
    <location>
        <begin position="282"/>
        <end position="298"/>
    </location>
</feature>
<reference evidence="14" key="3">
    <citation type="submission" date="2025-09" db="UniProtKB">
        <authorList>
            <consortium name="Ensembl"/>
        </authorList>
    </citation>
    <scope>IDENTIFICATION</scope>
</reference>
<reference evidence="14 15" key="1">
    <citation type="submission" date="2022-01" db="EMBL/GenBank/DDBJ databases">
        <title>A chromosome-scale genome assembly of the false clownfish, Amphiprion ocellaris.</title>
        <authorList>
            <person name="Ryu T."/>
        </authorList>
    </citation>
    <scope>NUCLEOTIDE SEQUENCE [LARGE SCALE GENOMIC DNA]</scope>
</reference>
<dbReference type="InterPro" id="IPR000929">
    <property type="entry name" value="Dopamine_rcpt"/>
</dbReference>
<dbReference type="SUPFAM" id="SSF81321">
    <property type="entry name" value="Family A G protein-coupled receptor-like"/>
    <property type="match status" value="1"/>
</dbReference>
<keyword evidence="5 10" id="KW-0297">G-protein coupled receptor</keyword>
<feature type="compositionally biased region" description="Basic and acidic residues" evidence="11">
    <location>
        <begin position="324"/>
        <end position="337"/>
    </location>
</feature>
<evidence type="ECO:0000256" key="6">
    <source>
        <dbReference type="ARBA" id="ARBA00023136"/>
    </source>
</evidence>
<dbReference type="Pfam" id="PF00001">
    <property type="entry name" value="7tm_1"/>
    <property type="match status" value="1"/>
</dbReference>
<dbReference type="OMA" id="TVHVTKV"/>
<keyword evidence="7" id="KW-1015">Disulfide bond</keyword>
<dbReference type="InterPro" id="IPR002185">
    <property type="entry name" value="Dopamine_D4_rcpt"/>
</dbReference>
<dbReference type="PROSITE" id="PS00237">
    <property type="entry name" value="G_PROTEIN_RECEP_F1_1"/>
    <property type="match status" value="1"/>
</dbReference>
<evidence type="ECO:0000256" key="10">
    <source>
        <dbReference type="RuleBase" id="RU000688"/>
    </source>
</evidence>
<feature type="transmembrane region" description="Helical" evidence="12">
    <location>
        <begin position="122"/>
        <end position="141"/>
    </location>
</feature>
<dbReference type="GO" id="GO:0005886">
    <property type="term" value="C:plasma membrane"/>
    <property type="evidence" value="ECO:0007669"/>
    <property type="project" value="UniProtKB-SubCell"/>
</dbReference>
<keyword evidence="4 12" id="KW-1133">Transmembrane helix</keyword>
<dbReference type="SMART" id="SM01381">
    <property type="entry name" value="7TM_GPCR_Srsx"/>
    <property type="match status" value="1"/>
</dbReference>
<evidence type="ECO:0000256" key="9">
    <source>
        <dbReference type="ARBA" id="ARBA00023224"/>
    </source>
</evidence>
<evidence type="ECO:0000256" key="12">
    <source>
        <dbReference type="SAM" id="Phobius"/>
    </source>
</evidence>
<dbReference type="Ensembl" id="ENSAOCT00000007607.2">
    <property type="protein sequence ID" value="ENSAOCP00000004696.2"/>
    <property type="gene ID" value="ENSAOCG00000008134.2"/>
</dbReference>
<feature type="transmembrane region" description="Helical" evidence="12">
    <location>
        <begin position="45"/>
        <end position="70"/>
    </location>
</feature>
<feature type="transmembrane region" description="Helical" evidence="12">
    <location>
        <begin position="82"/>
        <end position="102"/>
    </location>
</feature>
<evidence type="ECO:0000259" key="13">
    <source>
        <dbReference type="PROSITE" id="PS50262"/>
    </source>
</evidence>
<dbReference type="PANTHER" id="PTHR24248:SF145">
    <property type="entry name" value="DOPAMINE RECEPTOR D4 RELATED SEQUENCE"/>
    <property type="match status" value="1"/>
</dbReference>
<feature type="transmembrane region" description="Helical" evidence="12">
    <location>
        <begin position="162"/>
        <end position="182"/>
    </location>
</feature>
<evidence type="ECO:0000256" key="1">
    <source>
        <dbReference type="ARBA" id="ARBA00004651"/>
    </source>
</evidence>
<dbReference type="GO" id="GO:0007195">
    <property type="term" value="P:adenylate cyclase-inhibiting dopamine receptor signaling pathway"/>
    <property type="evidence" value="ECO:0007669"/>
    <property type="project" value="InterPro"/>
</dbReference>
<dbReference type="GO" id="GO:0051481">
    <property type="term" value="P:negative regulation of cytosolic calcium ion concentration"/>
    <property type="evidence" value="ECO:0007669"/>
    <property type="project" value="TreeGrafter"/>
</dbReference>
<feature type="domain" description="G-protein coupled receptors family 1 profile" evidence="13">
    <location>
        <begin position="61"/>
        <end position="418"/>
    </location>
</feature>
<dbReference type="GO" id="GO:0004930">
    <property type="term" value="F:G protein-coupled receptor activity"/>
    <property type="evidence" value="ECO:0007669"/>
    <property type="project" value="UniProtKB-KW"/>
</dbReference>
<dbReference type="Gene3D" id="1.20.1070.10">
    <property type="entry name" value="Rhodopsin 7-helix transmembrane proteins"/>
    <property type="match status" value="2"/>
</dbReference>
<dbReference type="PANTHER" id="PTHR24248">
    <property type="entry name" value="ADRENERGIC RECEPTOR-RELATED G-PROTEIN COUPLED RECEPTOR"/>
    <property type="match status" value="1"/>
</dbReference>
<dbReference type="STRING" id="80972.ENSAOCP00000004696"/>
<evidence type="ECO:0000256" key="3">
    <source>
        <dbReference type="ARBA" id="ARBA00022692"/>
    </source>
</evidence>
<evidence type="ECO:0000256" key="8">
    <source>
        <dbReference type="ARBA" id="ARBA00023170"/>
    </source>
</evidence>
<keyword evidence="8 10" id="KW-0675">Receptor</keyword>
<dbReference type="GO" id="GO:0071875">
    <property type="term" value="P:adrenergic receptor signaling pathway"/>
    <property type="evidence" value="ECO:0007669"/>
    <property type="project" value="UniProtKB-ARBA"/>
</dbReference>
<keyword evidence="9 10" id="KW-0807">Transducer</keyword>
<dbReference type="AlphaFoldDB" id="A0A3Q1B3R4"/>
<dbReference type="GO" id="GO:0045202">
    <property type="term" value="C:synapse"/>
    <property type="evidence" value="ECO:0007669"/>
    <property type="project" value="GOC"/>
</dbReference>
<dbReference type="GO" id="GO:0014059">
    <property type="term" value="P:regulation of dopamine secretion"/>
    <property type="evidence" value="ECO:0007669"/>
    <property type="project" value="TreeGrafter"/>
</dbReference>
<dbReference type="InterPro" id="IPR000276">
    <property type="entry name" value="GPCR_Rhodpsn"/>
</dbReference>
<dbReference type="GO" id="GO:0060158">
    <property type="term" value="P:phospholipase C-activating dopamine receptor signaling pathway"/>
    <property type="evidence" value="ECO:0007669"/>
    <property type="project" value="TreeGrafter"/>
</dbReference>